<keyword evidence="3" id="KW-0732">Signal</keyword>
<evidence type="ECO:0000256" key="3">
    <source>
        <dbReference type="SAM" id="SignalP"/>
    </source>
</evidence>
<protein>
    <submittedName>
        <fullName evidence="4">Uncharacterized protein</fullName>
    </submittedName>
</protein>
<feature type="compositionally biased region" description="Polar residues" evidence="1">
    <location>
        <begin position="240"/>
        <end position="255"/>
    </location>
</feature>
<dbReference type="Proteomes" id="UP000184330">
    <property type="component" value="Unassembled WGS sequence"/>
</dbReference>
<feature type="compositionally biased region" description="Basic and acidic residues" evidence="1">
    <location>
        <begin position="310"/>
        <end position="327"/>
    </location>
</feature>
<feature type="compositionally biased region" description="Low complexity" evidence="1">
    <location>
        <begin position="112"/>
        <end position="128"/>
    </location>
</feature>
<name>A0A1L7X2J5_9HELO</name>
<dbReference type="AlphaFoldDB" id="A0A1L7X2J5"/>
<accession>A0A1L7X2J5</accession>
<keyword evidence="5" id="KW-1185">Reference proteome</keyword>
<feature type="compositionally biased region" description="Basic and acidic residues" evidence="1">
    <location>
        <begin position="340"/>
        <end position="360"/>
    </location>
</feature>
<feature type="region of interest" description="Disordered" evidence="1">
    <location>
        <begin position="112"/>
        <end position="136"/>
    </location>
</feature>
<feature type="compositionally biased region" description="Low complexity" evidence="1">
    <location>
        <begin position="227"/>
        <end position="239"/>
    </location>
</feature>
<keyword evidence="2" id="KW-0472">Membrane</keyword>
<evidence type="ECO:0000313" key="4">
    <source>
        <dbReference type="EMBL" id="CZR59241.1"/>
    </source>
</evidence>
<dbReference type="OrthoDB" id="10499900at2759"/>
<feature type="signal peptide" evidence="3">
    <location>
        <begin position="1"/>
        <end position="21"/>
    </location>
</feature>
<evidence type="ECO:0000256" key="1">
    <source>
        <dbReference type="SAM" id="MobiDB-lite"/>
    </source>
</evidence>
<feature type="region of interest" description="Disordered" evidence="1">
    <location>
        <begin position="227"/>
        <end position="259"/>
    </location>
</feature>
<gene>
    <name evidence="4" type="ORF">PAC_09133</name>
</gene>
<evidence type="ECO:0000313" key="5">
    <source>
        <dbReference type="Proteomes" id="UP000184330"/>
    </source>
</evidence>
<feature type="chain" id="PRO_5013313010" evidence="3">
    <location>
        <begin position="22"/>
        <end position="423"/>
    </location>
</feature>
<feature type="transmembrane region" description="Helical" evidence="2">
    <location>
        <begin position="152"/>
        <end position="174"/>
    </location>
</feature>
<sequence length="423" mass="47093">MGIWASVSLVFWLSQATLVVGFNTPTITLTTTQKSTTVVATVITRPNAVVSEVSWITSTITLPITDKILIWTTTGGYQSTTEPVTSSWTTYTTTISTMVAVTSSFPNTALSSTSTPTSAPTTFATLPTQSTSATPPANITITQQTQSNTPTIIGEAIGAVFGAAFLGVLIWACCRKRRPHQDDNTQQGRMRRISESWLPKVLQPSQTHSNAPPLQMLTPIPMVALAQQPPSRPARPASLTKSTVYEMSSSPTSYGRNKYENMPISEDYYGVGHAEQQRNRPDVSVYQTTPPRPASSMYSQQPYAGSRGIVRKDSQDHMDYAIDKTIDSIRGSPGPSAPRPYRESVDSLEYDDHQDEHSRDQQGQSFYTDYRTSEHYEPRPFQVPPVPLFRRDEDEDDHEKLSRERVKALEQLEGRRHQYDYDD</sequence>
<feature type="region of interest" description="Disordered" evidence="1">
    <location>
        <begin position="274"/>
        <end position="404"/>
    </location>
</feature>
<keyword evidence="2" id="KW-1133">Transmembrane helix</keyword>
<organism evidence="4 5">
    <name type="scientific">Phialocephala subalpina</name>
    <dbReference type="NCBI Taxonomy" id="576137"/>
    <lineage>
        <taxon>Eukaryota</taxon>
        <taxon>Fungi</taxon>
        <taxon>Dikarya</taxon>
        <taxon>Ascomycota</taxon>
        <taxon>Pezizomycotina</taxon>
        <taxon>Leotiomycetes</taxon>
        <taxon>Helotiales</taxon>
        <taxon>Mollisiaceae</taxon>
        <taxon>Phialocephala</taxon>
        <taxon>Phialocephala fortinii species complex</taxon>
    </lineage>
</organism>
<evidence type="ECO:0000256" key="2">
    <source>
        <dbReference type="SAM" id="Phobius"/>
    </source>
</evidence>
<proteinExistence type="predicted"/>
<keyword evidence="2" id="KW-0812">Transmembrane</keyword>
<dbReference type="EMBL" id="FJOG01000013">
    <property type="protein sequence ID" value="CZR59241.1"/>
    <property type="molecule type" value="Genomic_DNA"/>
</dbReference>
<reference evidence="4 5" key="1">
    <citation type="submission" date="2016-03" db="EMBL/GenBank/DDBJ databases">
        <authorList>
            <person name="Ploux O."/>
        </authorList>
    </citation>
    <scope>NUCLEOTIDE SEQUENCE [LARGE SCALE GENOMIC DNA]</scope>
    <source>
        <strain evidence="4 5">UAMH 11012</strain>
    </source>
</reference>